<dbReference type="PANTHER" id="PTHR19432:SF35">
    <property type="entry name" value="SOLUTE CARRIER FAMILY 45 MEMBER 3 ISOFORM X1"/>
    <property type="match status" value="1"/>
</dbReference>
<dbReference type="Pfam" id="PF13347">
    <property type="entry name" value="MFS_2"/>
    <property type="match status" value="1"/>
</dbReference>
<dbReference type="AlphaFoldDB" id="A0A0L0D136"/>
<feature type="transmembrane region" description="Helical" evidence="6">
    <location>
        <begin position="464"/>
        <end position="488"/>
    </location>
</feature>
<evidence type="ECO:0000256" key="3">
    <source>
        <dbReference type="ARBA" id="ARBA00022692"/>
    </source>
</evidence>
<keyword evidence="8" id="KW-1185">Reference proteome</keyword>
<evidence type="ECO:0000313" key="7">
    <source>
        <dbReference type="EMBL" id="KNC46064.1"/>
    </source>
</evidence>
<keyword evidence="3 6" id="KW-0812">Transmembrane</keyword>
<feature type="transmembrane region" description="Helical" evidence="6">
    <location>
        <begin position="395"/>
        <end position="417"/>
    </location>
</feature>
<feature type="transmembrane region" description="Helical" evidence="6">
    <location>
        <begin position="360"/>
        <end position="383"/>
    </location>
</feature>
<evidence type="ECO:0000256" key="1">
    <source>
        <dbReference type="ARBA" id="ARBA00004141"/>
    </source>
</evidence>
<evidence type="ECO:0000256" key="2">
    <source>
        <dbReference type="ARBA" id="ARBA00022448"/>
    </source>
</evidence>
<dbReference type="OrthoDB" id="28755at2759"/>
<evidence type="ECO:0000256" key="6">
    <source>
        <dbReference type="SAM" id="Phobius"/>
    </source>
</evidence>
<name>A0A0L0D136_THETB</name>
<feature type="transmembrane region" description="Helical" evidence="6">
    <location>
        <begin position="500"/>
        <end position="522"/>
    </location>
</feature>
<keyword evidence="2" id="KW-0813">Transport</keyword>
<keyword evidence="5 6" id="KW-0472">Membrane</keyword>
<organism evidence="7 8">
    <name type="scientific">Thecamonas trahens ATCC 50062</name>
    <dbReference type="NCBI Taxonomy" id="461836"/>
    <lineage>
        <taxon>Eukaryota</taxon>
        <taxon>Apusozoa</taxon>
        <taxon>Apusomonadida</taxon>
        <taxon>Apusomonadidae</taxon>
        <taxon>Thecamonas</taxon>
    </lineage>
</organism>
<evidence type="ECO:0000256" key="5">
    <source>
        <dbReference type="ARBA" id="ARBA00023136"/>
    </source>
</evidence>
<feature type="transmembrane region" description="Helical" evidence="6">
    <location>
        <begin position="217"/>
        <end position="245"/>
    </location>
</feature>
<dbReference type="InterPro" id="IPR036259">
    <property type="entry name" value="MFS_trans_sf"/>
</dbReference>
<keyword evidence="4 6" id="KW-1133">Transmembrane helix</keyword>
<dbReference type="GO" id="GO:0016020">
    <property type="term" value="C:membrane"/>
    <property type="evidence" value="ECO:0007669"/>
    <property type="project" value="UniProtKB-SubCell"/>
</dbReference>
<dbReference type="Gene3D" id="1.20.1250.20">
    <property type="entry name" value="MFS general substrate transporter like domains"/>
    <property type="match status" value="1"/>
</dbReference>
<sequence>MSATGEARLAGWRVACVAAALCGAQVCWSIQIGISTKTFLELGMPASLVSAAWLAGPLSGTVVQPIVGVLSDRCTARLGRRRPFMLAALGVTLFAMALFAAAAPLGAALAGEPIHACAVEFIPQINGSSTEGTRPVSSRCPMALSLAVTGFWLQDFAVNAFQGPTRTLMTDLIPPSQQATANAWFGFMAGLGNALGAALAAADIVAIFPFFGNNLRALYAVAGALVFCCVILASATAHEVPLTLAMRERDKLRRRARRGVPSRVGAGVLDPADDVAAVVQPERGFSLRTRMAEAWRAWQGASAPLRHAFYVQCFTWIAWFTTFIYATSWMGERVFGGSPSAPEGSAGRERYDEGVRRGNLALALQAIFALAATTPTPYTAAFLPWLMAATSTKAVYISSQAVMAVCLFGTLGVTVAADAVGATAAVQAGGMACLILLGWCWAVTMTIPWAIAGSVIDAMPDKGLLMAIMNVSQAAPEMVAALVGFVILSLPHGLNPWGSAMVMAAGGVSAVASIGVIVGLGVGDDVVVDDVTAVAVAGRGDDEHAESARSASAPLLGGG</sequence>
<feature type="transmembrane region" description="Helical" evidence="6">
    <location>
        <begin position="429"/>
        <end position="452"/>
    </location>
</feature>
<dbReference type="Proteomes" id="UP000054408">
    <property type="component" value="Unassembled WGS sequence"/>
</dbReference>
<dbReference type="eggNOG" id="KOG0637">
    <property type="taxonomic scope" value="Eukaryota"/>
</dbReference>
<evidence type="ECO:0000256" key="4">
    <source>
        <dbReference type="ARBA" id="ARBA00022989"/>
    </source>
</evidence>
<dbReference type="GeneID" id="25560001"/>
<dbReference type="EMBL" id="GL349433">
    <property type="protein sequence ID" value="KNC46064.1"/>
    <property type="molecule type" value="Genomic_DNA"/>
</dbReference>
<accession>A0A0L0D136</accession>
<comment type="subcellular location">
    <subcellularLocation>
        <location evidence="1">Membrane</location>
        <topology evidence="1">Multi-pass membrane protein</topology>
    </subcellularLocation>
</comment>
<feature type="transmembrane region" description="Helical" evidence="6">
    <location>
        <begin position="53"/>
        <end position="71"/>
    </location>
</feature>
<feature type="transmembrane region" description="Helical" evidence="6">
    <location>
        <begin position="83"/>
        <end position="103"/>
    </location>
</feature>
<gene>
    <name evidence="7" type="ORF">AMSG_00182</name>
</gene>
<dbReference type="RefSeq" id="XP_013763044.1">
    <property type="nucleotide sequence ID" value="XM_013907590.1"/>
</dbReference>
<feature type="transmembrane region" description="Helical" evidence="6">
    <location>
        <begin position="182"/>
        <end position="211"/>
    </location>
</feature>
<proteinExistence type="predicted"/>
<feature type="transmembrane region" description="Helical" evidence="6">
    <location>
        <begin position="309"/>
        <end position="330"/>
    </location>
</feature>
<dbReference type="PANTHER" id="PTHR19432">
    <property type="entry name" value="SUGAR TRANSPORTER"/>
    <property type="match status" value="1"/>
</dbReference>
<dbReference type="SUPFAM" id="SSF103473">
    <property type="entry name" value="MFS general substrate transporter"/>
    <property type="match status" value="1"/>
</dbReference>
<reference evidence="7 8" key="1">
    <citation type="submission" date="2010-05" db="EMBL/GenBank/DDBJ databases">
        <title>The Genome Sequence of Thecamonas trahens ATCC 50062.</title>
        <authorList>
            <consortium name="The Broad Institute Genome Sequencing Platform"/>
            <person name="Russ C."/>
            <person name="Cuomo C."/>
            <person name="Shea T."/>
            <person name="Young S.K."/>
            <person name="Zeng Q."/>
            <person name="Koehrsen M."/>
            <person name="Haas B."/>
            <person name="Borodovsky M."/>
            <person name="Guigo R."/>
            <person name="Alvarado L."/>
            <person name="Berlin A."/>
            <person name="Bochicchio J."/>
            <person name="Borenstein D."/>
            <person name="Chapman S."/>
            <person name="Chen Z."/>
            <person name="Freedman E."/>
            <person name="Gellesch M."/>
            <person name="Goldberg J."/>
            <person name="Griggs A."/>
            <person name="Gujja S."/>
            <person name="Heilman E."/>
            <person name="Heiman D."/>
            <person name="Hepburn T."/>
            <person name="Howarth C."/>
            <person name="Jen D."/>
            <person name="Larson L."/>
            <person name="Mehta T."/>
            <person name="Park D."/>
            <person name="Pearson M."/>
            <person name="Roberts A."/>
            <person name="Saif S."/>
            <person name="Shenoy N."/>
            <person name="Sisk P."/>
            <person name="Stolte C."/>
            <person name="Sykes S."/>
            <person name="Thomson T."/>
            <person name="Walk T."/>
            <person name="White J."/>
            <person name="Yandava C."/>
            <person name="Burger G."/>
            <person name="Gray M.W."/>
            <person name="Holland P.W.H."/>
            <person name="King N."/>
            <person name="Lang F.B.F."/>
            <person name="Roger A.J."/>
            <person name="Ruiz-Trillo I."/>
            <person name="Lander E."/>
            <person name="Nusbaum C."/>
        </authorList>
    </citation>
    <scope>NUCLEOTIDE SEQUENCE [LARGE SCALE GENOMIC DNA]</scope>
    <source>
        <strain evidence="7 8">ATCC 50062</strain>
    </source>
</reference>
<dbReference type="GO" id="GO:0008506">
    <property type="term" value="F:sucrose:proton symporter activity"/>
    <property type="evidence" value="ECO:0007669"/>
    <property type="project" value="TreeGrafter"/>
</dbReference>
<evidence type="ECO:0000313" key="8">
    <source>
        <dbReference type="Proteomes" id="UP000054408"/>
    </source>
</evidence>
<protein>
    <submittedName>
        <fullName evidence="7">Sucrose transporter 3</fullName>
    </submittedName>
</protein>